<dbReference type="OrthoDB" id="10529832at2759"/>
<accession>A0A167MWI1</accession>
<dbReference type="Proteomes" id="UP000076738">
    <property type="component" value="Unassembled WGS sequence"/>
</dbReference>
<dbReference type="EMBL" id="KV417281">
    <property type="protein sequence ID" value="KZO97125.1"/>
    <property type="molecule type" value="Genomic_DNA"/>
</dbReference>
<dbReference type="AlphaFoldDB" id="A0A167MWI1"/>
<proteinExistence type="predicted"/>
<keyword evidence="2" id="KW-1185">Reference proteome</keyword>
<evidence type="ECO:0000313" key="1">
    <source>
        <dbReference type="EMBL" id="KZO97125.1"/>
    </source>
</evidence>
<gene>
    <name evidence="1" type="ORF">CALVIDRAFT_597847</name>
</gene>
<evidence type="ECO:0000313" key="2">
    <source>
        <dbReference type="Proteomes" id="UP000076738"/>
    </source>
</evidence>
<name>A0A167MWI1_CALVF</name>
<protein>
    <submittedName>
        <fullName evidence="1">Uncharacterized protein</fullName>
    </submittedName>
</protein>
<reference evidence="1 2" key="1">
    <citation type="journal article" date="2016" name="Mol. Biol. Evol.">
        <title>Comparative Genomics of Early-Diverging Mushroom-Forming Fungi Provides Insights into the Origins of Lignocellulose Decay Capabilities.</title>
        <authorList>
            <person name="Nagy L.G."/>
            <person name="Riley R."/>
            <person name="Tritt A."/>
            <person name="Adam C."/>
            <person name="Daum C."/>
            <person name="Floudas D."/>
            <person name="Sun H."/>
            <person name="Yadav J.S."/>
            <person name="Pangilinan J."/>
            <person name="Larsson K.H."/>
            <person name="Matsuura K."/>
            <person name="Barry K."/>
            <person name="Labutti K."/>
            <person name="Kuo R."/>
            <person name="Ohm R.A."/>
            <person name="Bhattacharya S.S."/>
            <person name="Shirouzu T."/>
            <person name="Yoshinaga Y."/>
            <person name="Martin F.M."/>
            <person name="Grigoriev I.V."/>
            <person name="Hibbett D.S."/>
        </authorList>
    </citation>
    <scope>NUCLEOTIDE SEQUENCE [LARGE SCALE GENOMIC DNA]</scope>
    <source>
        <strain evidence="1 2">TUFC12733</strain>
    </source>
</reference>
<sequence length="273" mass="30253">MSPTSNELRASIRYVHGALLDIVRKKDIASLFGRCKGTIRAARENKYKKPDNLDLDLLFVIPKYLKGEGESFVDYTSRIINMLPEGAQEGARRLAEPKARVADKIRRASLAADREQTVVPELVSPPSPNDREKTLAPEVIVSNTSPYKTAQQFDKSSESLLDASDADQMIIDSLQSTYPCETVDPAPASDDLKQWLFDNELADCERILLKLGIQSFRNIQKLAVTQNTAQLPARFTQYGGTAFQWEIFCDAVRRCTIPASAVAGTLILASNVC</sequence>
<organism evidence="1 2">
    <name type="scientific">Calocera viscosa (strain TUFC12733)</name>
    <dbReference type="NCBI Taxonomy" id="1330018"/>
    <lineage>
        <taxon>Eukaryota</taxon>
        <taxon>Fungi</taxon>
        <taxon>Dikarya</taxon>
        <taxon>Basidiomycota</taxon>
        <taxon>Agaricomycotina</taxon>
        <taxon>Dacrymycetes</taxon>
        <taxon>Dacrymycetales</taxon>
        <taxon>Dacrymycetaceae</taxon>
        <taxon>Calocera</taxon>
    </lineage>
</organism>